<name>A0A2K8KCV2_9RHOB</name>
<dbReference type="KEGG" id="rbg:BG454_16870"/>
<gene>
    <name evidence="1" type="ORF">BG454_16870</name>
</gene>
<dbReference type="AlphaFoldDB" id="A0A2K8KCV2"/>
<sequence>MTVTVGPEGEEQTLSAFFDKAANDGEGAWVLAALTPEQREALPQGTQVLNFSATRTNEDGEEEVITGKITVNIDTEAPKVEITTPIASDDILNAAEAAAGFMIEGTTEGVDNGLMVTVTLNETEFTARVTNNAWSLQITQADIVALGLESGDDIVITANVSDRAGNPAVEDVATIQTDFIAEISIDDFTIETVNTFIGVTIRGETVGVEPDQPVTFTFNGTPVEGVTVQADGSWSAFIEAAVVNALEDGAQVTVSASVSDDAANSDSSSTTVTTDFTTPPVAITNPATDDFINEAAAAEPLVVAGVTLPDAPVTVTLAGGATRNIQADDQGVWTTSFDPEDLPAAEGPFTISATSEIEGVAVPAQDVTVIKDTEVETPSIELADDTGTVAGQTSNGTVNITTLEDGAVAEYSLDGGTTWTPVEGDSFTLEDTGEVSVIVRQTDLANNQSDPSTALEFTLDTAPPEVTVTSLAGIEPDGTLTAAELFDGDAQPLATVVLTGTAEGAFDGAPVTVLINGTLLALDPAPTVTGEAWSADIPVSALAALETIEVRTVDGAGNEGTGTAGFTNSVVIPTITVTQPADAFVVGLDEFENGFTISGTTTDVPNGPMNPTDGSAAGVVTITITANDDSINPFVQLVSVQDGAWEFFVPADQLTDVPDLTDFTLNVSVSDGIYPLAVENEIGISTNIPPEITFDPIGEDGALILADLAASGEFTLSGTTRGVQEGQQVSLYIGNGDDIKNELFGNPAQNPTVDENGNWTVTFAPDIDGIDPGTELVFSAEVSNASGTEAATSETAVAYQASVFTAVFDGAEGGISSFFVYTDLDNVASGGIQRFSLKMEFDPSVVRLLPAELTDVEGELVASGGLHSTIALGERTPNEAPDGVAEVFGVRLLGQITSFASEPLYVFDMENLDPSAVIEIRLTNASANDIGVGSTVSYTGTSNDDVIVAASGDTAIRGRGGDDEIDVSSAGVNTIIFEGGSRQNGFDTVTGFTLGGALADRIAIAFGGFGQDSLRGDGTDFQVTDGGAVGANVGFLVFTTAVENFENATINAALNGLSDLNAGDDLYLLIGNGEDAILTAVEVTGSGARVFTSSGESYAEFKEIGDLSGFSSANIIGFEQYNA</sequence>
<evidence type="ECO:0008006" key="3">
    <source>
        <dbReference type="Google" id="ProtNLM"/>
    </source>
</evidence>
<dbReference type="InterPro" id="IPR013783">
    <property type="entry name" value="Ig-like_fold"/>
</dbReference>
<dbReference type="EMBL" id="CP024899">
    <property type="protein sequence ID" value="ATX67277.1"/>
    <property type="molecule type" value="Genomic_DNA"/>
</dbReference>
<organism evidence="1 2">
    <name type="scientific">Roseinatronobacter bogoriensis subsp. barguzinensis</name>
    <dbReference type="NCBI Taxonomy" id="441209"/>
    <lineage>
        <taxon>Bacteria</taxon>
        <taxon>Pseudomonadati</taxon>
        <taxon>Pseudomonadota</taxon>
        <taxon>Alphaproteobacteria</taxon>
        <taxon>Rhodobacterales</taxon>
        <taxon>Paracoccaceae</taxon>
        <taxon>Roseinatronobacter</taxon>
    </lineage>
</organism>
<dbReference type="NCBIfam" id="NF033510">
    <property type="entry name" value="Ca_tandemer"/>
    <property type="match status" value="4"/>
</dbReference>
<dbReference type="Proteomes" id="UP000228948">
    <property type="component" value="Chromosome"/>
</dbReference>
<dbReference type="STRING" id="441209.GCA_001870665_03159"/>
<proteinExistence type="predicted"/>
<reference evidence="1 2" key="1">
    <citation type="submission" date="2017-11" db="EMBL/GenBank/DDBJ databases">
        <title>Revised Sequence and Annotation of the Rhodobaca barguzinensis strain alga05 Genome.</title>
        <authorList>
            <person name="Kopejtka K."/>
            <person name="Tomasch J.M."/>
            <person name="Bunk B."/>
            <person name="Koblizek M."/>
        </authorList>
    </citation>
    <scope>NUCLEOTIDE SEQUENCE [LARGE SCALE GENOMIC DNA]</scope>
    <source>
        <strain evidence="2">alga05</strain>
    </source>
</reference>
<protein>
    <recommendedName>
        <fullName evidence="3">Bacterial Ig-like domain-containing protein</fullName>
    </recommendedName>
</protein>
<dbReference type="Gene3D" id="2.60.40.10">
    <property type="entry name" value="Immunoglobulins"/>
    <property type="match status" value="6"/>
</dbReference>
<accession>A0A2K8KCV2</accession>
<keyword evidence="2" id="KW-1185">Reference proteome</keyword>
<evidence type="ECO:0000313" key="2">
    <source>
        <dbReference type="Proteomes" id="UP000228948"/>
    </source>
</evidence>
<evidence type="ECO:0000313" key="1">
    <source>
        <dbReference type="EMBL" id="ATX67277.1"/>
    </source>
</evidence>